<protein>
    <recommendedName>
        <fullName evidence="5">TrbC/VIRB2 family protein</fullName>
    </recommendedName>
</protein>
<keyword evidence="1" id="KW-1133">Transmembrane helix</keyword>
<dbReference type="EMBL" id="BSDI01000070">
    <property type="protein sequence ID" value="GLI02835.1"/>
    <property type="molecule type" value="Genomic_DNA"/>
</dbReference>
<proteinExistence type="predicted"/>
<dbReference type="InterPro" id="IPR043993">
    <property type="entry name" value="T4SS_pilin"/>
</dbReference>
<dbReference type="Proteomes" id="UP001144280">
    <property type="component" value="Unassembled WGS sequence"/>
</dbReference>
<accession>A0ABQ5R848</accession>
<reference evidence="3" key="1">
    <citation type="submission" date="2022-12" db="EMBL/GenBank/DDBJ databases">
        <title>New Phytohabitans aurantiacus sp. RD004123 nov., an actinomycete isolated from soil.</title>
        <authorList>
            <person name="Triningsih D.W."/>
            <person name="Harunari E."/>
            <person name="Igarashi Y."/>
        </authorList>
    </citation>
    <scope>NUCLEOTIDE SEQUENCE</scope>
    <source>
        <strain evidence="3">RD004123</strain>
    </source>
</reference>
<organism evidence="3 4">
    <name type="scientific">Phytohabitans aurantiacus</name>
    <dbReference type="NCBI Taxonomy" id="3016789"/>
    <lineage>
        <taxon>Bacteria</taxon>
        <taxon>Bacillati</taxon>
        <taxon>Actinomycetota</taxon>
        <taxon>Actinomycetes</taxon>
        <taxon>Micromonosporales</taxon>
        <taxon>Micromonosporaceae</taxon>
    </lineage>
</organism>
<evidence type="ECO:0000256" key="2">
    <source>
        <dbReference type="SAM" id="SignalP"/>
    </source>
</evidence>
<feature type="chain" id="PRO_5046856015" description="TrbC/VIRB2 family protein" evidence="2">
    <location>
        <begin position="29"/>
        <end position="112"/>
    </location>
</feature>
<evidence type="ECO:0000313" key="3">
    <source>
        <dbReference type="EMBL" id="GLI02835.1"/>
    </source>
</evidence>
<feature type="signal peptide" evidence="2">
    <location>
        <begin position="1"/>
        <end position="28"/>
    </location>
</feature>
<dbReference type="Pfam" id="PF18895">
    <property type="entry name" value="T4SS_pilin"/>
    <property type="match status" value="1"/>
</dbReference>
<keyword evidence="1" id="KW-0812">Transmembrane</keyword>
<sequence>MYRTLVRLAVTAFTVTAILIIAVAPALAAPAPPPPTYDLYTVIEHLRYWVAGILGAVATLFLTIGGARYLMAGGDPSEVERAKGSFKSAAIGYGLALLAPVIMTILNGILRP</sequence>
<keyword evidence="2" id="KW-0732">Signal</keyword>
<evidence type="ECO:0000256" key="1">
    <source>
        <dbReference type="SAM" id="Phobius"/>
    </source>
</evidence>
<evidence type="ECO:0008006" key="5">
    <source>
        <dbReference type="Google" id="ProtNLM"/>
    </source>
</evidence>
<feature type="transmembrane region" description="Helical" evidence="1">
    <location>
        <begin position="48"/>
        <end position="70"/>
    </location>
</feature>
<comment type="caution">
    <text evidence="3">The sequence shown here is derived from an EMBL/GenBank/DDBJ whole genome shotgun (WGS) entry which is preliminary data.</text>
</comment>
<evidence type="ECO:0000313" key="4">
    <source>
        <dbReference type="Proteomes" id="UP001144280"/>
    </source>
</evidence>
<gene>
    <name evidence="3" type="ORF">Pa4123_81130</name>
</gene>
<keyword evidence="1" id="KW-0472">Membrane</keyword>
<name>A0ABQ5R848_9ACTN</name>
<feature type="transmembrane region" description="Helical" evidence="1">
    <location>
        <begin position="90"/>
        <end position="110"/>
    </location>
</feature>
<keyword evidence="4" id="KW-1185">Reference proteome</keyword>